<proteinExistence type="predicted"/>
<gene>
    <name evidence="1" type="ORF">MHM_00920</name>
</gene>
<name>G8C2R2_9MOLU</name>
<dbReference type="KEGG" id="mhb:MHM_00920"/>
<dbReference type="PATRIC" id="fig|1116213.3.peg.98"/>
<reference evidence="1" key="1">
    <citation type="submission" date="2011-11" db="EMBL/GenBank/DDBJ databases">
        <title>Complete genome sequence of Candidatus Mycoplasma haemominutum.</title>
        <authorList>
            <person name="Barker E.N."/>
            <person name="Darby A.C."/>
            <person name="Helps C.R."/>
            <person name="Peters I.R."/>
            <person name="Hughes M.A."/>
            <person name="Radford A.D."/>
            <person name="Novacco M."/>
            <person name="Boretti F."/>
            <person name="Hofmann-Lehmann R."/>
            <person name="Tasker S."/>
        </authorList>
    </citation>
    <scope>NUCLEOTIDE SEQUENCE</scope>
    <source>
        <strain evidence="1">Birmingham 1</strain>
    </source>
</reference>
<dbReference type="AlphaFoldDB" id="G8C2R2"/>
<protein>
    <submittedName>
        <fullName evidence="1">Uncharacterized protein</fullName>
    </submittedName>
</protein>
<dbReference type="HOGENOM" id="CLU_2750263_0_0_14"/>
<dbReference type="EMBL" id="HE613254">
    <property type="protein sequence ID" value="CCE66610.1"/>
    <property type="molecule type" value="Genomic_DNA"/>
</dbReference>
<evidence type="ECO:0000313" key="1">
    <source>
        <dbReference type="EMBL" id="CCE66610.1"/>
    </source>
</evidence>
<organism evidence="1">
    <name type="scientific">Candidatus Mycoplasma haematominutum 'Birmingham 1'</name>
    <dbReference type="NCBI Taxonomy" id="1116213"/>
    <lineage>
        <taxon>Bacteria</taxon>
        <taxon>Bacillati</taxon>
        <taxon>Mycoplasmatota</taxon>
        <taxon>Mollicutes</taxon>
        <taxon>Mycoplasmataceae</taxon>
        <taxon>Mycoplasma</taxon>
    </lineage>
</organism>
<accession>G8C2R2</accession>
<reference evidence="1" key="2">
    <citation type="submission" date="2011-11" db="EMBL/GenBank/DDBJ databases">
        <authorList>
            <person name="Barker E."/>
        </authorList>
    </citation>
    <scope>NUCLEOTIDE SEQUENCE</scope>
    <source>
        <strain evidence="1">Birmingham 1</strain>
    </source>
</reference>
<sequence length="70" mass="8220">MQQGEHEEQNVENSKDNLLDFENMWNRINGGYSREQAKEESLNLPWKTEFQEIMAAKDTASNSWNIVEES</sequence>
<dbReference type="RefSeq" id="WP_015511475.1">
    <property type="nucleotide sequence ID" value="NC_021007.1"/>
</dbReference>